<gene>
    <name evidence="3" type="ORF">CL176_00050</name>
</gene>
<keyword evidence="1" id="KW-0732">Signal</keyword>
<feature type="signal peptide" evidence="1">
    <location>
        <begin position="1"/>
        <end position="28"/>
    </location>
</feature>
<dbReference type="GO" id="GO:0008800">
    <property type="term" value="F:beta-lactamase activity"/>
    <property type="evidence" value="ECO:0007669"/>
    <property type="project" value="InterPro"/>
</dbReference>
<dbReference type="AlphaFoldDB" id="A0A347WHI8"/>
<sequence>MKIKLHNLLSSCYLWCLLLILPCTKVQAEELVKESGIMSSYLNREDETSPYNEALMRVNGLEPLDVDKFDSIDALIYQLIEDYQINPENLSIAYTNLVDGDSFFLNEHQPRIAGSIYKFPLVAIYLEEVQAGNLTFDTIIPNTVPYESPDGSQGYFEASLQTLMDESILYSNNDSAWTLLYYLFHSWPGFQEALVEFSEYYELPIEYYGDNYMTAVEIDNSLRKVANNPDTYGYLIDLMHNAEPPQLFTSYIQTGMANKYGRIDEMINDAGIYYEDDQAIYTLTVLTENVAQADPFIEELALRVTEWTRSQVMKE</sequence>
<accession>A0A347WHI8</accession>
<protein>
    <recommendedName>
        <fullName evidence="2">Beta-lactamase class A catalytic domain-containing protein</fullName>
    </recommendedName>
</protein>
<proteinExistence type="predicted"/>
<dbReference type="Gene3D" id="3.40.710.10">
    <property type="entry name" value="DD-peptidase/beta-lactamase superfamily"/>
    <property type="match status" value="1"/>
</dbReference>
<dbReference type="GO" id="GO:0030655">
    <property type="term" value="P:beta-lactam antibiotic catabolic process"/>
    <property type="evidence" value="ECO:0007669"/>
    <property type="project" value="InterPro"/>
</dbReference>
<reference evidence="3 4" key="1">
    <citation type="submission" date="2017-09" db="EMBL/GenBank/DDBJ databases">
        <title>Complete genome sequence of Oxytococcus suis strain ZY16052.</title>
        <authorList>
            <person name="Li F."/>
        </authorList>
    </citation>
    <scope>NUCLEOTIDE SEQUENCE [LARGE SCALE GENOMIC DNA]</scope>
    <source>
        <strain evidence="3 4">ZY16052</strain>
    </source>
</reference>
<dbReference type="SUPFAM" id="SSF56601">
    <property type="entry name" value="beta-lactamase/transpeptidase-like"/>
    <property type="match status" value="1"/>
</dbReference>
<dbReference type="InterPro" id="IPR045155">
    <property type="entry name" value="Beta-lactam_cat"/>
</dbReference>
<dbReference type="KEGG" id="abae:CL176_00050"/>
<dbReference type="Pfam" id="PF13354">
    <property type="entry name" value="Beta-lactamase2"/>
    <property type="match status" value="1"/>
</dbReference>
<dbReference type="EMBL" id="CP023434">
    <property type="protein sequence ID" value="AXY24545.1"/>
    <property type="molecule type" value="Genomic_DNA"/>
</dbReference>
<evidence type="ECO:0000259" key="2">
    <source>
        <dbReference type="Pfam" id="PF13354"/>
    </source>
</evidence>
<feature type="chain" id="PRO_5016685184" description="Beta-lactamase class A catalytic domain-containing protein" evidence="1">
    <location>
        <begin position="29"/>
        <end position="315"/>
    </location>
</feature>
<name>A0A347WHI8_9LACT</name>
<keyword evidence="4" id="KW-1185">Reference proteome</keyword>
<dbReference type="Proteomes" id="UP000263232">
    <property type="component" value="Chromosome"/>
</dbReference>
<dbReference type="RefSeq" id="WP_118989469.1">
    <property type="nucleotide sequence ID" value="NZ_CP023434.1"/>
</dbReference>
<evidence type="ECO:0000313" key="4">
    <source>
        <dbReference type="Proteomes" id="UP000263232"/>
    </source>
</evidence>
<evidence type="ECO:0000313" key="3">
    <source>
        <dbReference type="EMBL" id="AXY24545.1"/>
    </source>
</evidence>
<feature type="domain" description="Beta-lactamase class A catalytic" evidence="2">
    <location>
        <begin position="91"/>
        <end position="287"/>
    </location>
</feature>
<dbReference type="OrthoDB" id="2134071at2"/>
<organism evidence="3 4">
    <name type="scientific">Suicoccus acidiformans</name>
    <dbReference type="NCBI Taxonomy" id="2036206"/>
    <lineage>
        <taxon>Bacteria</taxon>
        <taxon>Bacillati</taxon>
        <taxon>Bacillota</taxon>
        <taxon>Bacilli</taxon>
        <taxon>Lactobacillales</taxon>
        <taxon>Aerococcaceae</taxon>
        <taxon>Suicoccus</taxon>
    </lineage>
</organism>
<dbReference type="InterPro" id="IPR012338">
    <property type="entry name" value="Beta-lactam/transpept-like"/>
</dbReference>
<evidence type="ECO:0000256" key="1">
    <source>
        <dbReference type="SAM" id="SignalP"/>
    </source>
</evidence>